<dbReference type="PROSITE" id="PS52015">
    <property type="entry name" value="TONB_CTD"/>
    <property type="match status" value="1"/>
</dbReference>
<comment type="caution">
    <text evidence="12">The sequence shown here is derived from an EMBL/GenBank/DDBJ whole genome shotgun (WGS) entry which is preliminary data.</text>
</comment>
<evidence type="ECO:0000256" key="6">
    <source>
        <dbReference type="ARBA" id="ARBA00022692"/>
    </source>
</evidence>
<dbReference type="Proteomes" id="UP001200145">
    <property type="component" value="Unassembled WGS sequence"/>
</dbReference>
<dbReference type="InterPro" id="IPR051045">
    <property type="entry name" value="TonB-dependent_transducer"/>
</dbReference>
<dbReference type="SUPFAM" id="SSF74653">
    <property type="entry name" value="TolA/TonB C-terminal domain"/>
    <property type="match status" value="1"/>
</dbReference>
<keyword evidence="7" id="KW-0653">Protein transport</keyword>
<keyword evidence="6" id="KW-0812">Transmembrane</keyword>
<evidence type="ECO:0000256" key="3">
    <source>
        <dbReference type="ARBA" id="ARBA00022448"/>
    </source>
</evidence>
<evidence type="ECO:0000256" key="4">
    <source>
        <dbReference type="ARBA" id="ARBA00022475"/>
    </source>
</evidence>
<keyword evidence="10" id="KW-0732">Signal</keyword>
<evidence type="ECO:0000256" key="1">
    <source>
        <dbReference type="ARBA" id="ARBA00004383"/>
    </source>
</evidence>
<dbReference type="InterPro" id="IPR006260">
    <property type="entry name" value="TonB/TolA_C"/>
</dbReference>
<keyword evidence="4" id="KW-1003">Cell membrane</keyword>
<dbReference type="Pfam" id="PF03544">
    <property type="entry name" value="TonB_C"/>
    <property type="match status" value="1"/>
</dbReference>
<organism evidence="12 13">
    <name type="scientific">Flavihumibacter fluminis</name>
    <dbReference type="NCBI Taxonomy" id="2909236"/>
    <lineage>
        <taxon>Bacteria</taxon>
        <taxon>Pseudomonadati</taxon>
        <taxon>Bacteroidota</taxon>
        <taxon>Chitinophagia</taxon>
        <taxon>Chitinophagales</taxon>
        <taxon>Chitinophagaceae</taxon>
        <taxon>Flavihumibacter</taxon>
    </lineage>
</organism>
<sequence length="218" mass="25054">MKYNLVVLFLVLAKSLTAQDTTYYDIEGKKVSGPDSANSYAVVTYAKDDSSASSVKSFTMQHRLEAEIEFSDFKKNIQDGWFKSYWPDGKLRRKEKYQQGVFLEGFCYTATGADTSFFPYKKEPEYPGGLVELKAFLQRELKFPKQAIREGVQGTVRVLFKVRKDGSLTNISIQKSIHPALDQEALRIVRKMKNWVPGLRENEPSDFWYVLPVVFRFG</sequence>
<evidence type="ECO:0000313" key="12">
    <source>
        <dbReference type="EMBL" id="MCF1716821.1"/>
    </source>
</evidence>
<accession>A0ABS9BMB1</accession>
<dbReference type="InterPro" id="IPR037682">
    <property type="entry name" value="TonB_C"/>
</dbReference>
<evidence type="ECO:0000256" key="7">
    <source>
        <dbReference type="ARBA" id="ARBA00022927"/>
    </source>
</evidence>
<evidence type="ECO:0000256" key="10">
    <source>
        <dbReference type="SAM" id="SignalP"/>
    </source>
</evidence>
<comment type="similarity">
    <text evidence="2">Belongs to the TonB family.</text>
</comment>
<protein>
    <submittedName>
        <fullName evidence="12">Energy transducer TonB</fullName>
    </submittedName>
</protein>
<dbReference type="Gene3D" id="3.30.1150.10">
    <property type="match status" value="1"/>
</dbReference>
<dbReference type="PANTHER" id="PTHR33446">
    <property type="entry name" value="PROTEIN TONB-RELATED"/>
    <property type="match status" value="1"/>
</dbReference>
<dbReference type="EMBL" id="JAKEVY010000006">
    <property type="protein sequence ID" value="MCF1716821.1"/>
    <property type="molecule type" value="Genomic_DNA"/>
</dbReference>
<keyword evidence="9" id="KW-0472">Membrane</keyword>
<comment type="subcellular location">
    <subcellularLocation>
        <location evidence="1">Cell inner membrane</location>
        <topology evidence="1">Single-pass membrane protein</topology>
        <orientation evidence="1">Periplasmic side</orientation>
    </subcellularLocation>
</comment>
<evidence type="ECO:0000256" key="8">
    <source>
        <dbReference type="ARBA" id="ARBA00022989"/>
    </source>
</evidence>
<reference evidence="12 13" key="1">
    <citation type="submission" date="2022-01" db="EMBL/GenBank/DDBJ databases">
        <title>Flavihumibacter sp. nov., isolated from sediment of a river.</title>
        <authorList>
            <person name="Liu H."/>
        </authorList>
    </citation>
    <scope>NUCLEOTIDE SEQUENCE [LARGE SCALE GENOMIC DNA]</scope>
    <source>
        <strain evidence="12 13">RY-1</strain>
    </source>
</reference>
<evidence type="ECO:0000256" key="9">
    <source>
        <dbReference type="ARBA" id="ARBA00023136"/>
    </source>
</evidence>
<keyword evidence="5" id="KW-0997">Cell inner membrane</keyword>
<keyword evidence="8" id="KW-1133">Transmembrane helix</keyword>
<dbReference type="RefSeq" id="WP_234868319.1">
    <property type="nucleotide sequence ID" value="NZ_JAKEVY010000006.1"/>
</dbReference>
<evidence type="ECO:0000313" key="13">
    <source>
        <dbReference type="Proteomes" id="UP001200145"/>
    </source>
</evidence>
<name>A0ABS9BMB1_9BACT</name>
<evidence type="ECO:0000256" key="2">
    <source>
        <dbReference type="ARBA" id="ARBA00006555"/>
    </source>
</evidence>
<proteinExistence type="inferred from homology"/>
<keyword evidence="3" id="KW-0813">Transport</keyword>
<feature type="chain" id="PRO_5047253262" evidence="10">
    <location>
        <begin position="19"/>
        <end position="218"/>
    </location>
</feature>
<evidence type="ECO:0000259" key="11">
    <source>
        <dbReference type="PROSITE" id="PS52015"/>
    </source>
</evidence>
<evidence type="ECO:0000256" key="5">
    <source>
        <dbReference type="ARBA" id="ARBA00022519"/>
    </source>
</evidence>
<feature type="signal peptide" evidence="10">
    <location>
        <begin position="1"/>
        <end position="18"/>
    </location>
</feature>
<dbReference type="NCBIfam" id="TIGR01352">
    <property type="entry name" value="tonB_Cterm"/>
    <property type="match status" value="1"/>
</dbReference>
<dbReference type="PANTHER" id="PTHR33446:SF2">
    <property type="entry name" value="PROTEIN TONB"/>
    <property type="match status" value="1"/>
</dbReference>
<gene>
    <name evidence="12" type="ORF">L0U88_19420</name>
</gene>
<keyword evidence="13" id="KW-1185">Reference proteome</keyword>
<feature type="domain" description="TonB C-terminal" evidence="11">
    <location>
        <begin position="128"/>
        <end position="218"/>
    </location>
</feature>